<dbReference type="Pfam" id="PF03795">
    <property type="entry name" value="YCII"/>
    <property type="match status" value="1"/>
</dbReference>
<name>A0A1H7UYY8_9BACT</name>
<dbReference type="AlphaFoldDB" id="A0A1H7UYY8"/>
<evidence type="ECO:0000259" key="2">
    <source>
        <dbReference type="Pfam" id="PF03795"/>
    </source>
</evidence>
<keyword evidence="4" id="KW-1185">Reference proteome</keyword>
<protein>
    <submittedName>
        <fullName evidence="3">Uncharacterized conserved protein</fullName>
    </submittedName>
</protein>
<accession>A0A1H7UYY8</accession>
<feature type="domain" description="YCII-related" evidence="2">
    <location>
        <begin position="48"/>
        <end position="111"/>
    </location>
</feature>
<reference evidence="3 4" key="1">
    <citation type="submission" date="2016-10" db="EMBL/GenBank/DDBJ databases">
        <authorList>
            <person name="de Groot N.N."/>
        </authorList>
    </citation>
    <scope>NUCLEOTIDE SEQUENCE [LARGE SCALE GENOMIC DNA]</scope>
    <source>
        <strain evidence="3 4">DSM 21039</strain>
    </source>
</reference>
<dbReference type="PANTHER" id="PTHR35174">
    <property type="entry name" value="BLL7171 PROTEIN-RELATED"/>
    <property type="match status" value="1"/>
</dbReference>
<dbReference type="Gene3D" id="3.30.70.1060">
    <property type="entry name" value="Dimeric alpha+beta barrel"/>
    <property type="match status" value="1"/>
</dbReference>
<dbReference type="OrthoDB" id="7782105at2"/>
<gene>
    <name evidence="3" type="ORF">SAMN04488505_103156</name>
</gene>
<organism evidence="3 4">
    <name type="scientific">Chitinophaga rupis</name>
    <dbReference type="NCBI Taxonomy" id="573321"/>
    <lineage>
        <taxon>Bacteria</taxon>
        <taxon>Pseudomonadati</taxon>
        <taxon>Bacteroidota</taxon>
        <taxon>Chitinophagia</taxon>
        <taxon>Chitinophagales</taxon>
        <taxon>Chitinophagaceae</taxon>
        <taxon>Chitinophaga</taxon>
    </lineage>
</organism>
<dbReference type="Proteomes" id="UP000198984">
    <property type="component" value="Unassembled WGS sequence"/>
</dbReference>
<dbReference type="RefSeq" id="WP_089912443.1">
    <property type="nucleotide sequence ID" value="NZ_FOBB01000003.1"/>
</dbReference>
<comment type="similarity">
    <text evidence="1">Belongs to the YciI family.</text>
</comment>
<dbReference type="EMBL" id="FOBB01000003">
    <property type="protein sequence ID" value="SEM02150.1"/>
    <property type="molecule type" value="Genomic_DNA"/>
</dbReference>
<sequence length="111" mass="12134">MKDFMLIFRQPSYDYSNLSPSEMQTLTKKWQDWVGGIAAQGKLKATGQRLSSEGKVLKAGGVVTDGPFVEIRERLGSFMIVKADNTDEATTLAHGCPALEANGSVEIREIV</sequence>
<evidence type="ECO:0000313" key="3">
    <source>
        <dbReference type="EMBL" id="SEM02150.1"/>
    </source>
</evidence>
<dbReference type="SUPFAM" id="SSF54909">
    <property type="entry name" value="Dimeric alpha+beta barrel"/>
    <property type="match status" value="1"/>
</dbReference>
<evidence type="ECO:0000313" key="4">
    <source>
        <dbReference type="Proteomes" id="UP000198984"/>
    </source>
</evidence>
<evidence type="ECO:0000256" key="1">
    <source>
        <dbReference type="ARBA" id="ARBA00007689"/>
    </source>
</evidence>
<proteinExistence type="inferred from homology"/>
<dbReference type="STRING" id="573321.SAMN04488505_103156"/>
<dbReference type="InterPro" id="IPR011008">
    <property type="entry name" value="Dimeric_a/b-barrel"/>
</dbReference>
<dbReference type="PANTHER" id="PTHR35174:SF3">
    <property type="entry name" value="BLL7171 PROTEIN"/>
    <property type="match status" value="1"/>
</dbReference>
<dbReference type="InterPro" id="IPR005545">
    <property type="entry name" value="YCII"/>
</dbReference>